<dbReference type="Gene3D" id="1.20.1250.20">
    <property type="entry name" value="MFS general substrate transporter like domains"/>
    <property type="match status" value="2"/>
</dbReference>
<accession>A0A848HHC6</accession>
<feature type="transmembrane region" description="Helical" evidence="6">
    <location>
        <begin position="50"/>
        <end position="71"/>
    </location>
</feature>
<sequence length="425" mass="45508">MLDMQKRLSNSFFAIIGLPSTAMGFALCIQISALSWLLSTKYKLEIHEIGIVWAAGPLAGILGQVIIGFISDKTWFWGGRRRPFIMIGGALAALMVFLLPRIDMVGEVLGIGNLLVVAVIIALTLDLSINIGFNPTRSLIADVTPDGEARTRGFTWMQTISGFWGVMAYLIGAFIDNYALISVGVVIVFAFSIVPMFFVEEPRVLAAPGETVAATGTEWGQLWRIYFAHGFSWIGVQAMFVYIIAFIQQHIVPAGLTAAEASAQSGKVIAISFAVMNVVGFVLPALVLAPLAAKLGRVRTQAACIAIMALAYFGIAFVARSPSMLYLMMALAGIGWAAVVSLPFAIMSEKVDKSRMGYFMGLFNLSVVIPQLMSTGIGFVLNRSADKGVLFVICGACLAVSGVLWMFVRESQQAGAASPALAASH</sequence>
<evidence type="ECO:0000259" key="7">
    <source>
        <dbReference type="PROSITE" id="PS50850"/>
    </source>
</evidence>
<feature type="transmembrane region" description="Helical" evidence="6">
    <location>
        <begin position="12"/>
        <end position="38"/>
    </location>
</feature>
<comment type="subcellular location">
    <subcellularLocation>
        <location evidence="1">Membrane</location>
        <topology evidence="1">Multi-pass membrane protein</topology>
    </subcellularLocation>
</comment>
<dbReference type="Pfam" id="PF07690">
    <property type="entry name" value="MFS_1"/>
    <property type="match status" value="1"/>
</dbReference>
<feature type="domain" description="Major facilitator superfamily (MFS) profile" evidence="7">
    <location>
        <begin position="234"/>
        <end position="425"/>
    </location>
</feature>
<name>A0A848HHC6_9BURK</name>
<dbReference type="GO" id="GO:0016020">
    <property type="term" value="C:membrane"/>
    <property type="evidence" value="ECO:0007669"/>
    <property type="project" value="UniProtKB-SubCell"/>
</dbReference>
<evidence type="ECO:0000256" key="4">
    <source>
        <dbReference type="ARBA" id="ARBA00022989"/>
    </source>
</evidence>
<dbReference type="EMBL" id="JABBGG010000004">
    <property type="protein sequence ID" value="NML61266.1"/>
    <property type="molecule type" value="Genomic_DNA"/>
</dbReference>
<evidence type="ECO:0000256" key="5">
    <source>
        <dbReference type="ARBA" id="ARBA00023136"/>
    </source>
</evidence>
<protein>
    <submittedName>
        <fullName evidence="8">SLC45 family MFS transporter</fullName>
    </submittedName>
</protein>
<evidence type="ECO:0000256" key="3">
    <source>
        <dbReference type="ARBA" id="ARBA00022692"/>
    </source>
</evidence>
<evidence type="ECO:0000256" key="1">
    <source>
        <dbReference type="ARBA" id="ARBA00004141"/>
    </source>
</evidence>
<feature type="transmembrane region" description="Helical" evidence="6">
    <location>
        <begin position="83"/>
        <end position="102"/>
    </location>
</feature>
<feature type="transmembrane region" description="Helical" evidence="6">
    <location>
        <begin position="325"/>
        <end position="346"/>
    </location>
</feature>
<reference evidence="8 9" key="1">
    <citation type="submission" date="2020-04" db="EMBL/GenBank/DDBJ databases">
        <title>Massilia sp. RP-1-19 isolated from soil.</title>
        <authorList>
            <person name="Dahal R.H."/>
        </authorList>
    </citation>
    <scope>NUCLEOTIDE SEQUENCE [LARGE SCALE GENOMIC DNA]</scope>
    <source>
        <strain evidence="8 9">RP-1-19</strain>
    </source>
</reference>
<gene>
    <name evidence="8" type="ORF">HHL21_09280</name>
</gene>
<organism evidence="8 9">
    <name type="scientific">Massilia polaris</name>
    <dbReference type="NCBI Taxonomy" id="2728846"/>
    <lineage>
        <taxon>Bacteria</taxon>
        <taxon>Pseudomonadati</taxon>
        <taxon>Pseudomonadota</taxon>
        <taxon>Betaproteobacteria</taxon>
        <taxon>Burkholderiales</taxon>
        <taxon>Oxalobacteraceae</taxon>
        <taxon>Telluria group</taxon>
        <taxon>Massilia</taxon>
    </lineage>
</organism>
<dbReference type="GO" id="GO:0008506">
    <property type="term" value="F:sucrose:proton symporter activity"/>
    <property type="evidence" value="ECO:0007669"/>
    <property type="project" value="TreeGrafter"/>
</dbReference>
<feature type="transmembrane region" description="Helical" evidence="6">
    <location>
        <begin position="388"/>
        <end position="408"/>
    </location>
</feature>
<dbReference type="PANTHER" id="PTHR19432:SF35">
    <property type="entry name" value="SOLUTE CARRIER FAMILY 45 MEMBER 3 ISOFORM X1"/>
    <property type="match status" value="1"/>
</dbReference>
<evidence type="ECO:0000313" key="8">
    <source>
        <dbReference type="EMBL" id="NML61266.1"/>
    </source>
</evidence>
<proteinExistence type="predicted"/>
<dbReference type="InterPro" id="IPR011701">
    <property type="entry name" value="MFS"/>
</dbReference>
<comment type="caution">
    <text evidence="8">The sequence shown here is derived from an EMBL/GenBank/DDBJ whole genome shotgun (WGS) entry which is preliminary data.</text>
</comment>
<feature type="transmembrane region" description="Helical" evidence="6">
    <location>
        <begin position="108"/>
        <end position="133"/>
    </location>
</feature>
<keyword evidence="9" id="KW-1185">Reference proteome</keyword>
<dbReference type="InterPro" id="IPR036259">
    <property type="entry name" value="MFS_trans_sf"/>
</dbReference>
<evidence type="ECO:0000256" key="2">
    <source>
        <dbReference type="ARBA" id="ARBA00022448"/>
    </source>
</evidence>
<keyword evidence="2" id="KW-0813">Transport</keyword>
<dbReference type="SUPFAM" id="SSF103473">
    <property type="entry name" value="MFS general substrate transporter"/>
    <property type="match status" value="1"/>
</dbReference>
<feature type="transmembrane region" description="Helical" evidence="6">
    <location>
        <begin position="301"/>
        <end position="319"/>
    </location>
</feature>
<dbReference type="PROSITE" id="PS50850">
    <property type="entry name" value="MFS"/>
    <property type="match status" value="1"/>
</dbReference>
<dbReference type="Proteomes" id="UP000583752">
    <property type="component" value="Unassembled WGS sequence"/>
</dbReference>
<keyword evidence="5 6" id="KW-0472">Membrane</keyword>
<feature type="transmembrane region" description="Helical" evidence="6">
    <location>
        <begin position="178"/>
        <end position="199"/>
    </location>
</feature>
<feature type="transmembrane region" description="Helical" evidence="6">
    <location>
        <begin position="226"/>
        <end position="248"/>
    </location>
</feature>
<dbReference type="InterPro" id="IPR020846">
    <property type="entry name" value="MFS_dom"/>
</dbReference>
<dbReference type="AlphaFoldDB" id="A0A848HHC6"/>
<dbReference type="PANTHER" id="PTHR19432">
    <property type="entry name" value="SUGAR TRANSPORTER"/>
    <property type="match status" value="1"/>
</dbReference>
<evidence type="ECO:0000256" key="6">
    <source>
        <dbReference type="SAM" id="Phobius"/>
    </source>
</evidence>
<keyword evidence="4 6" id="KW-1133">Transmembrane helix</keyword>
<feature type="transmembrane region" description="Helical" evidence="6">
    <location>
        <begin position="268"/>
        <end position="289"/>
    </location>
</feature>
<feature type="transmembrane region" description="Helical" evidence="6">
    <location>
        <begin position="154"/>
        <end position="172"/>
    </location>
</feature>
<feature type="transmembrane region" description="Helical" evidence="6">
    <location>
        <begin position="358"/>
        <end position="382"/>
    </location>
</feature>
<evidence type="ECO:0000313" key="9">
    <source>
        <dbReference type="Proteomes" id="UP000583752"/>
    </source>
</evidence>
<dbReference type="RefSeq" id="WP_169464993.1">
    <property type="nucleotide sequence ID" value="NZ_JABBGG010000004.1"/>
</dbReference>
<keyword evidence="3 6" id="KW-0812">Transmembrane</keyword>